<dbReference type="InterPro" id="IPR001128">
    <property type="entry name" value="Cyt_P450"/>
</dbReference>
<dbReference type="InterPro" id="IPR017972">
    <property type="entry name" value="Cyt_P450_CS"/>
</dbReference>
<dbReference type="GO" id="GO:0016712">
    <property type="term" value="F:oxidoreductase activity, acting on paired donors, with incorporation or reduction of molecular oxygen, reduced flavin or flavoprotein as one donor, and incorporation of one atom of oxygen"/>
    <property type="evidence" value="ECO:0007669"/>
    <property type="project" value="InterPro"/>
</dbReference>
<dbReference type="InterPro" id="IPR047146">
    <property type="entry name" value="Cyt_P450_E_CYP52_fungi"/>
</dbReference>
<reference evidence="9" key="2">
    <citation type="submission" date="2023-05" db="EMBL/GenBank/DDBJ databases">
        <authorList>
            <consortium name="Lawrence Berkeley National Laboratory"/>
            <person name="Steindorff A."/>
            <person name="Hensen N."/>
            <person name="Bonometti L."/>
            <person name="Westerberg I."/>
            <person name="Brannstrom I.O."/>
            <person name="Guillou S."/>
            <person name="Cros-Aarteil S."/>
            <person name="Calhoun S."/>
            <person name="Haridas S."/>
            <person name="Kuo A."/>
            <person name="Mondo S."/>
            <person name="Pangilinan J."/>
            <person name="Riley R."/>
            <person name="Labutti K."/>
            <person name="Andreopoulos B."/>
            <person name="Lipzen A."/>
            <person name="Chen C."/>
            <person name="Yanf M."/>
            <person name="Daum C."/>
            <person name="Ng V."/>
            <person name="Clum A."/>
            <person name="Ohm R."/>
            <person name="Martin F."/>
            <person name="Silar P."/>
            <person name="Natvig D."/>
            <person name="Lalanne C."/>
            <person name="Gautier V."/>
            <person name="Ament-Velasquez S.L."/>
            <person name="Kruys A."/>
            <person name="Hutchinson M.I."/>
            <person name="Powell A.J."/>
            <person name="Barry K."/>
            <person name="Miller A.N."/>
            <person name="Grigoriev I.V."/>
            <person name="Debuchy R."/>
            <person name="Gladieux P."/>
            <person name="Thoren M.H."/>
            <person name="Johannesson H."/>
        </authorList>
    </citation>
    <scope>NUCLEOTIDE SEQUENCE</scope>
    <source>
        <strain evidence="9">CBS 990.96</strain>
    </source>
</reference>
<evidence type="ECO:0000256" key="2">
    <source>
        <dbReference type="ARBA" id="ARBA00010617"/>
    </source>
</evidence>
<dbReference type="EMBL" id="MU865288">
    <property type="protein sequence ID" value="KAK4232371.1"/>
    <property type="molecule type" value="Genomic_DNA"/>
</dbReference>
<dbReference type="InterPro" id="IPR036396">
    <property type="entry name" value="Cyt_P450_sf"/>
</dbReference>
<accession>A0AAN7BZ76</accession>
<keyword evidence="8" id="KW-0812">Transmembrane</keyword>
<dbReference type="Pfam" id="PF00067">
    <property type="entry name" value="p450"/>
    <property type="match status" value="1"/>
</dbReference>
<keyword evidence="4 7" id="KW-0560">Oxidoreductase</keyword>
<evidence type="ECO:0000256" key="4">
    <source>
        <dbReference type="ARBA" id="ARBA00023002"/>
    </source>
</evidence>
<evidence type="ECO:0000313" key="9">
    <source>
        <dbReference type="EMBL" id="KAK4232371.1"/>
    </source>
</evidence>
<dbReference type="PRINTS" id="PR00385">
    <property type="entry name" value="P450"/>
</dbReference>
<feature type="transmembrane region" description="Helical" evidence="8">
    <location>
        <begin position="12"/>
        <end position="30"/>
    </location>
</feature>
<keyword evidence="8" id="KW-0472">Membrane</keyword>
<evidence type="ECO:0000256" key="6">
    <source>
        <dbReference type="ARBA" id="ARBA00023033"/>
    </source>
</evidence>
<evidence type="ECO:0000313" key="10">
    <source>
        <dbReference type="Proteomes" id="UP001301958"/>
    </source>
</evidence>
<proteinExistence type="inferred from homology"/>
<dbReference type="SUPFAM" id="SSF48264">
    <property type="entry name" value="Cytochrome P450"/>
    <property type="match status" value="1"/>
</dbReference>
<keyword evidence="10" id="KW-1185">Reference proteome</keyword>
<dbReference type="CDD" id="cd11063">
    <property type="entry name" value="CYP52"/>
    <property type="match status" value="1"/>
</dbReference>
<keyword evidence="6 7" id="KW-0503">Monooxygenase</keyword>
<dbReference type="PANTHER" id="PTHR24287:SF17">
    <property type="entry name" value="P450, PUTATIVE (EUROFUNG)-RELATED"/>
    <property type="match status" value="1"/>
</dbReference>
<name>A0AAN7BZ76_9PEZI</name>
<feature type="transmembrane region" description="Helical" evidence="8">
    <location>
        <begin position="37"/>
        <end position="60"/>
    </location>
</feature>
<keyword evidence="3 7" id="KW-0479">Metal-binding</keyword>
<comment type="cofactor">
    <cofactor evidence="1">
        <name>heme</name>
        <dbReference type="ChEBI" id="CHEBI:30413"/>
    </cofactor>
</comment>
<evidence type="ECO:0000256" key="8">
    <source>
        <dbReference type="SAM" id="Phobius"/>
    </source>
</evidence>
<sequence>MFAVIPIEKSYYQWNLLPIVILGLSIYHLWDVKGFEFLVYGIILWFIFLLQRDIIAGILIKRLALELGYGPLPVYPALDHLLGLDTLIPAVRAIRRHRLLDWFYERRLLCGKTYWGQTLGEWVIMTSDPKNIQAVLSTKFDDWKIGGPRLYATLPALGHDSIFTTNGEKWEMARRRMRPAFNRNQVADLKCFERHVRNFIEAVPGGDGVGFDVQGLLQDMTMDSSTDFLLGYSTNLLVEPSAEARQMLKDFDYVSRESSRNGRMGALLYWLPHPFLYAAVGRVRKFVGEYMDRALEESKRGGEGKERGYVFLDALLEQTQGQNQSRDYIIDQMLSILVAGRDTTATAITAAFYFLARDAEVVRRLREEIESVGEWDPSYEQLHGMKYMKNVVREALRLFPPVATNSRISVKDTPLPSGGGPYGNLPVIVRRNTPIRYCISVMHRDRSIYGDDADVFRPERWEVDETIQKSWIYLPFNGGPRVCLGQQFALTQIYLTLYRFFQTFESIEHRDGGPLLAQTNLVINFPYGCKIAVNRV</sequence>
<organism evidence="9 10">
    <name type="scientific">Podospora fimiseda</name>
    <dbReference type="NCBI Taxonomy" id="252190"/>
    <lineage>
        <taxon>Eukaryota</taxon>
        <taxon>Fungi</taxon>
        <taxon>Dikarya</taxon>
        <taxon>Ascomycota</taxon>
        <taxon>Pezizomycotina</taxon>
        <taxon>Sordariomycetes</taxon>
        <taxon>Sordariomycetidae</taxon>
        <taxon>Sordariales</taxon>
        <taxon>Podosporaceae</taxon>
        <taxon>Podospora</taxon>
    </lineage>
</organism>
<keyword evidence="5 7" id="KW-0408">Iron</keyword>
<keyword evidence="7" id="KW-0349">Heme</keyword>
<dbReference type="InterPro" id="IPR002974">
    <property type="entry name" value="Cyt_P450_E_CYP52_ascomycetes"/>
</dbReference>
<evidence type="ECO:0000256" key="5">
    <source>
        <dbReference type="ARBA" id="ARBA00023004"/>
    </source>
</evidence>
<dbReference type="GO" id="GO:0020037">
    <property type="term" value="F:heme binding"/>
    <property type="evidence" value="ECO:0007669"/>
    <property type="project" value="InterPro"/>
</dbReference>
<protein>
    <submittedName>
        <fullName evidence="9">Cytochrome P450</fullName>
    </submittedName>
</protein>
<dbReference type="PRINTS" id="PR01239">
    <property type="entry name" value="EP450IICYP52"/>
</dbReference>
<dbReference type="Proteomes" id="UP001301958">
    <property type="component" value="Unassembled WGS sequence"/>
</dbReference>
<dbReference type="Gene3D" id="1.10.630.10">
    <property type="entry name" value="Cytochrome P450"/>
    <property type="match status" value="1"/>
</dbReference>
<gene>
    <name evidence="9" type="ORF">QBC38DRAFT_519928</name>
</gene>
<dbReference type="PANTHER" id="PTHR24287">
    <property type="entry name" value="P450, PUTATIVE (EUROFUNG)-RELATED"/>
    <property type="match status" value="1"/>
</dbReference>
<evidence type="ECO:0000256" key="3">
    <source>
        <dbReference type="ARBA" id="ARBA00022723"/>
    </source>
</evidence>
<evidence type="ECO:0000256" key="7">
    <source>
        <dbReference type="RuleBase" id="RU000461"/>
    </source>
</evidence>
<reference evidence="9" key="1">
    <citation type="journal article" date="2023" name="Mol. Phylogenet. Evol.">
        <title>Genome-scale phylogeny and comparative genomics of the fungal order Sordariales.</title>
        <authorList>
            <person name="Hensen N."/>
            <person name="Bonometti L."/>
            <person name="Westerberg I."/>
            <person name="Brannstrom I.O."/>
            <person name="Guillou S."/>
            <person name="Cros-Aarteil S."/>
            <person name="Calhoun S."/>
            <person name="Haridas S."/>
            <person name="Kuo A."/>
            <person name="Mondo S."/>
            <person name="Pangilinan J."/>
            <person name="Riley R."/>
            <person name="LaButti K."/>
            <person name="Andreopoulos B."/>
            <person name="Lipzen A."/>
            <person name="Chen C."/>
            <person name="Yan M."/>
            <person name="Daum C."/>
            <person name="Ng V."/>
            <person name="Clum A."/>
            <person name="Steindorff A."/>
            <person name="Ohm R.A."/>
            <person name="Martin F."/>
            <person name="Silar P."/>
            <person name="Natvig D.O."/>
            <person name="Lalanne C."/>
            <person name="Gautier V."/>
            <person name="Ament-Velasquez S.L."/>
            <person name="Kruys A."/>
            <person name="Hutchinson M.I."/>
            <person name="Powell A.J."/>
            <person name="Barry K."/>
            <person name="Miller A.N."/>
            <person name="Grigoriev I.V."/>
            <person name="Debuchy R."/>
            <person name="Gladieux P."/>
            <person name="Hiltunen Thoren M."/>
            <person name="Johannesson H."/>
        </authorList>
    </citation>
    <scope>NUCLEOTIDE SEQUENCE</scope>
    <source>
        <strain evidence="9">CBS 990.96</strain>
    </source>
</reference>
<keyword evidence="8" id="KW-1133">Transmembrane helix</keyword>
<evidence type="ECO:0000256" key="1">
    <source>
        <dbReference type="ARBA" id="ARBA00001971"/>
    </source>
</evidence>
<dbReference type="PROSITE" id="PS00086">
    <property type="entry name" value="CYTOCHROME_P450"/>
    <property type="match status" value="1"/>
</dbReference>
<comment type="similarity">
    <text evidence="2 7">Belongs to the cytochrome P450 family.</text>
</comment>
<dbReference type="AlphaFoldDB" id="A0AAN7BZ76"/>
<comment type="caution">
    <text evidence="9">The sequence shown here is derived from an EMBL/GenBank/DDBJ whole genome shotgun (WGS) entry which is preliminary data.</text>
</comment>
<dbReference type="GO" id="GO:0005506">
    <property type="term" value="F:iron ion binding"/>
    <property type="evidence" value="ECO:0007669"/>
    <property type="project" value="InterPro"/>
</dbReference>